<evidence type="ECO:0000256" key="1">
    <source>
        <dbReference type="ARBA" id="ARBA00022490"/>
    </source>
</evidence>
<dbReference type="Gene3D" id="3.30.420.140">
    <property type="entry name" value="YqgF/RNase H-like domain"/>
    <property type="match status" value="1"/>
</dbReference>
<dbReference type="GO" id="GO:0000967">
    <property type="term" value="P:rRNA 5'-end processing"/>
    <property type="evidence" value="ECO:0007669"/>
    <property type="project" value="UniProtKB-UniRule"/>
</dbReference>
<comment type="function">
    <text evidence="5">Could be a nuclease involved in processing of the 5'-end of pre-16S rRNA.</text>
</comment>
<protein>
    <recommendedName>
        <fullName evidence="5">Putative pre-16S rRNA nuclease</fullName>
        <ecNumber evidence="5">3.1.-.-</ecNumber>
    </recommendedName>
</protein>
<dbReference type="OrthoDB" id="9796140at2"/>
<dbReference type="InterPro" id="IPR005227">
    <property type="entry name" value="YqgF"/>
</dbReference>
<feature type="domain" description="YqgF/RNase H-like" evidence="6">
    <location>
        <begin position="2"/>
        <end position="102"/>
    </location>
</feature>
<evidence type="ECO:0000256" key="5">
    <source>
        <dbReference type="HAMAP-Rule" id="MF_00651"/>
    </source>
</evidence>
<organism evidence="7 8">
    <name type="scientific">Cocleimonas flava</name>
    <dbReference type="NCBI Taxonomy" id="634765"/>
    <lineage>
        <taxon>Bacteria</taxon>
        <taxon>Pseudomonadati</taxon>
        <taxon>Pseudomonadota</taxon>
        <taxon>Gammaproteobacteria</taxon>
        <taxon>Thiotrichales</taxon>
        <taxon>Thiotrichaceae</taxon>
        <taxon>Cocleimonas</taxon>
    </lineage>
</organism>
<proteinExistence type="inferred from homology"/>
<dbReference type="EC" id="3.1.-.-" evidence="5"/>
<evidence type="ECO:0000259" key="6">
    <source>
        <dbReference type="SMART" id="SM00732"/>
    </source>
</evidence>
<keyword evidence="4 5" id="KW-0378">Hydrolase</keyword>
<comment type="caution">
    <text evidence="7">The sequence shown here is derived from an EMBL/GenBank/DDBJ whole genome shotgun (WGS) entry which is preliminary data.</text>
</comment>
<dbReference type="PANTHER" id="PTHR33317">
    <property type="entry name" value="POLYNUCLEOTIDYL TRANSFERASE, RIBONUCLEASE H-LIKE SUPERFAMILY PROTEIN"/>
    <property type="match status" value="1"/>
</dbReference>
<dbReference type="AlphaFoldDB" id="A0A4R1EYY9"/>
<dbReference type="GO" id="GO:0016788">
    <property type="term" value="F:hydrolase activity, acting on ester bonds"/>
    <property type="evidence" value="ECO:0007669"/>
    <property type="project" value="UniProtKB-UniRule"/>
</dbReference>
<evidence type="ECO:0000313" key="7">
    <source>
        <dbReference type="EMBL" id="TCJ83261.1"/>
    </source>
</evidence>
<gene>
    <name evidence="7" type="ORF">EV695_4001</name>
</gene>
<dbReference type="SMART" id="SM00732">
    <property type="entry name" value="YqgFc"/>
    <property type="match status" value="1"/>
</dbReference>
<dbReference type="GO" id="GO:0005829">
    <property type="term" value="C:cytosol"/>
    <property type="evidence" value="ECO:0007669"/>
    <property type="project" value="TreeGrafter"/>
</dbReference>
<dbReference type="CDD" id="cd16964">
    <property type="entry name" value="YqgF"/>
    <property type="match status" value="1"/>
</dbReference>
<dbReference type="Pfam" id="PF03652">
    <property type="entry name" value="RuvX"/>
    <property type="match status" value="1"/>
</dbReference>
<keyword evidence="2 5" id="KW-0690">Ribosome biogenesis</keyword>
<evidence type="ECO:0000256" key="3">
    <source>
        <dbReference type="ARBA" id="ARBA00022722"/>
    </source>
</evidence>
<keyword evidence="1 5" id="KW-0963">Cytoplasm</keyword>
<dbReference type="EMBL" id="SMFQ01000005">
    <property type="protein sequence ID" value="TCJ83261.1"/>
    <property type="molecule type" value="Genomic_DNA"/>
</dbReference>
<keyword evidence="3 5" id="KW-0540">Nuclease</keyword>
<evidence type="ECO:0000313" key="8">
    <source>
        <dbReference type="Proteomes" id="UP000294887"/>
    </source>
</evidence>
<dbReference type="NCBIfam" id="TIGR00250">
    <property type="entry name" value="RNAse_H_YqgF"/>
    <property type="match status" value="1"/>
</dbReference>
<keyword evidence="8" id="KW-1185">Reference proteome</keyword>
<comment type="similarity">
    <text evidence="5">Belongs to the YqgF HJR family.</text>
</comment>
<evidence type="ECO:0000256" key="4">
    <source>
        <dbReference type="ARBA" id="ARBA00022801"/>
    </source>
</evidence>
<sequence>MSVILAFDFGLKRTGVAVGNTLTGSATPECTLISKDERPDWEGITHLIQEWKPEHLVVGLPMTLDETENPIKKRIERFCNQLQGRYNLKVDQENEQFTSIEAAARLKQLRQSGRKKKVTKDEVDKIAAAIILENWMQKNAYR</sequence>
<dbReference type="Proteomes" id="UP000294887">
    <property type="component" value="Unassembled WGS sequence"/>
</dbReference>
<dbReference type="InterPro" id="IPR037027">
    <property type="entry name" value="YqgF/RNaseH-like_dom_sf"/>
</dbReference>
<dbReference type="RefSeq" id="WP_131907734.1">
    <property type="nucleotide sequence ID" value="NZ_BAAAFU010000007.1"/>
</dbReference>
<dbReference type="HAMAP" id="MF_00651">
    <property type="entry name" value="Nuclease_YqgF"/>
    <property type="match status" value="1"/>
</dbReference>
<dbReference type="SUPFAM" id="SSF53098">
    <property type="entry name" value="Ribonuclease H-like"/>
    <property type="match status" value="1"/>
</dbReference>
<name>A0A4R1EYY9_9GAMM</name>
<reference evidence="7 8" key="1">
    <citation type="submission" date="2019-03" db="EMBL/GenBank/DDBJ databases">
        <title>Genomic Encyclopedia of Type Strains, Phase IV (KMG-IV): sequencing the most valuable type-strain genomes for metagenomic binning, comparative biology and taxonomic classification.</title>
        <authorList>
            <person name="Goeker M."/>
        </authorList>
    </citation>
    <scope>NUCLEOTIDE SEQUENCE [LARGE SCALE GENOMIC DNA]</scope>
    <source>
        <strain evidence="7 8">DSM 24830</strain>
    </source>
</reference>
<dbReference type="InterPro" id="IPR006641">
    <property type="entry name" value="YqgF/RNaseH-like_dom"/>
</dbReference>
<dbReference type="InterPro" id="IPR012337">
    <property type="entry name" value="RNaseH-like_sf"/>
</dbReference>
<accession>A0A4R1EYY9</accession>
<comment type="subcellular location">
    <subcellularLocation>
        <location evidence="5">Cytoplasm</location>
    </subcellularLocation>
</comment>
<evidence type="ECO:0000256" key="2">
    <source>
        <dbReference type="ARBA" id="ARBA00022517"/>
    </source>
</evidence>
<dbReference type="PANTHER" id="PTHR33317:SF4">
    <property type="entry name" value="POLYNUCLEOTIDYL TRANSFERASE, RIBONUCLEASE H-LIKE SUPERFAMILY PROTEIN"/>
    <property type="match status" value="1"/>
</dbReference>
<dbReference type="GO" id="GO:0004518">
    <property type="term" value="F:nuclease activity"/>
    <property type="evidence" value="ECO:0007669"/>
    <property type="project" value="UniProtKB-KW"/>
</dbReference>